<sequence>MNESETESEIERMIAEASTEAINYSLTLGEPTSSIEMDMPLAVKNCNSFKVTTPPKPSSRKRSRKQSHQDVKQDDCEFIEMKIRLQDSPDNKESREANDISLRRAFDILDSIAEDSENDKDIEKHIMDVLNSKNFNSWHHDLGSHLLNSYGKDEDIFQTASLDELIQMPKLGET</sequence>
<proteinExistence type="predicted"/>
<accession>A0A8J1UEB1</accession>
<feature type="non-terminal residue" evidence="1">
    <location>
        <position position="174"/>
    </location>
</feature>
<evidence type="ECO:0000313" key="2">
    <source>
        <dbReference type="Proteomes" id="UP000749559"/>
    </source>
</evidence>
<evidence type="ECO:0000313" key="1">
    <source>
        <dbReference type="EMBL" id="CAH1785468.1"/>
    </source>
</evidence>
<reference evidence="1" key="1">
    <citation type="submission" date="2022-03" db="EMBL/GenBank/DDBJ databases">
        <authorList>
            <person name="Martin C."/>
        </authorList>
    </citation>
    <scope>NUCLEOTIDE SEQUENCE</scope>
</reference>
<dbReference type="Proteomes" id="UP000749559">
    <property type="component" value="Unassembled WGS sequence"/>
</dbReference>
<dbReference type="EMBL" id="CAIIXF020000006">
    <property type="protein sequence ID" value="CAH1785468.1"/>
    <property type="molecule type" value="Genomic_DNA"/>
</dbReference>
<organism evidence="1 2">
    <name type="scientific">Owenia fusiformis</name>
    <name type="common">Polychaete worm</name>
    <dbReference type="NCBI Taxonomy" id="6347"/>
    <lineage>
        <taxon>Eukaryota</taxon>
        <taxon>Metazoa</taxon>
        <taxon>Spiralia</taxon>
        <taxon>Lophotrochozoa</taxon>
        <taxon>Annelida</taxon>
        <taxon>Polychaeta</taxon>
        <taxon>Sedentaria</taxon>
        <taxon>Canalipalpata</taxon>
        <taxon>Sabellida</taxon>
        <taxon>Oweniida</taxon>
        <taxon>Oweniidae</taxon>
        <taxon>Owenia</taxon>
    </lineage>
</organism>
<protein>
    <submittedName>
        <fullName evidence="1">Uncharacterized protein</fullName>
    </submittedName>
</protein>
<comment type="caution">
    <text evidence="1">The sequence shown here is derived from an EMBL/GenBank/DDBJ whole genome shotgun (WGS) entry which is preliminary data.</text>
</comment>
<name>A0A8J1UEB1_OWEFU</name>
<dbReference type="AlphaFoldDB" id="A0A8J1UEB1"/>
<keyword evidence="2" id="KW-1185">Reference proteome</keyword>
<gene>
    <name evidence="1" type="ORF">OFUS_LOCUS11518</name>
</gene>